<dbReference type="AlphaFoldDB" id="A0A0L0VPX7"/>
<evidence type="ECO:0000313" key="2">
    <source>
        <dbReference type="Proteomes" id="UP000054564"/>
    </source>
</evidence>
<comment type="caution">
    <text evidence="1">The sequence shown here is derived from an EMBL/GenBank/DDBJ whole genome shotgun (WGS) entry which is preliminary data.</text>
</comment>
<name>A0A0L0VPX7_9BASI</name>
<sequence>MALEANDYWTAGSEISRFQKMHGRVNSREMQWFVDYQQHILKSIKNHVRATVVISIEQASSDCCDWLHLGIPVEVVAAVSAKTYQ</sequence>
<protein>
    <submittedName>
        <fullName evidence="1">Uncharacterized protein</fullName>
    </submittedName>
</protein>
<dbReference type="Proteomes" id="UP000054564">
    <property type="component" value="Unassembled WGS sequence"/>
</dbReference>
<gene>
    <name evidence="1" type="ORF">PSTG_05676</name>
</gene>
<organism evidence="1 2">
    <name type="scientific">Puccinia striiformis f. sp. tritici PST-78</name>
    <dbReference type="NCBI Taxonomy" id="1165861"/>
    <lineage>
        <taxon>Eukaryota</taxon>
        <taxon>Fungi</taxon>
        <taxon>Dikarya</taxon>
        <taxon>Basidiomycota</taxon>
        <taxon>Pucciniomycotina</taxon>
        <taxon>Pucciniomycetes</taxon>
        <taxon>Pucciniales</taxon>
        <taxon>Pucciniaceae</taxon>
        <taxon>Puccinia</taxon>
    </lineage>
</organism>
<evidence type="ECO:0000313" key="1">
    <source>
        <dbReference type="EMBL" id="KNF01045.1"/>
    </source>
</evidence>
<proteinExistence type="predicted"/>
<reference evidence="2" key="1">
    <citation type="submission" date="2014-03" db="EMBL/GenBank/DDBJ databases">
        <title>The Genome Sequence of Puccinia striiformis f. sp. tritici PST-78.</title>
        <authorList>
            <consortium name="The Broad Institute Genome Sequencing Platform"/>
            <person name="Cuomo C."/>
            <person name="Hulbert S."/>
            <person name="Chen X."/>
            <person name="Walker B."/>
            <person name="Young S.K."/>
            <person name="Zeng Q."/>
            <person name="Gargeya S."/>
            <person name="Fitzgerald M."/>
            <person name="Haas B."/>
            <person name="Abouelleil A."/>
            <person name="Alvarado L."/>
            <person name="Arachchi H.M."/>
            <person name="Berlin A.M."/>
            <person name="Chapman S.B."/>
            <person name="Goldberg J."/>
            <person name="Griggs A."/>
            <person name="Gujja S."/>
            <person name="Hansen M."/>
            <person name="Howarth C."/>
            <person name="Imamovic A."/>
            <person name="Larimer J."/>
            <person name="McCowan C."/>
            <person name="Montmayeur A."/>
            <person name="Murphy C."/>
            <person name="Neiman D."/>
            <person name="Pearson M."/>
            <person name="Priest M."/>
            <person name="Roberts A."/>
            <person name="Saif S."/>
            <person name="Shea T."/>
            <person name="Sisk P."/>
            <person name="Sykes S."/>
            <person name="Wortman J."/>
            <person name="Nusbaum C."/>
            <person name="Birren B."/>
        </authorList>
    </citation>
    <scope>NUCLEOTIDE SEQUENCE [LARGE SCALE GENOMIC DNA]</scope>
    <source>
        <strain evidence="2">race PST-78</strain>
    </source>
</reference>
<dbReference type="OrthoDB" id="2495994at2759"/>
<keyword evidence="2" id="KW-1185">Reference proteome</keyword>
<accession>A0A0L0VPX7</accession>
<dbReference type="EMBL" id="AJIL01000032">
    <property type="protein sequence ID" value="KNF01045.1"/>
    <property type="molecule type" value="Genomic_DNA"/>
</dbReference>